<protein>
    <recommendedName>
        <fullName evidence="5">Uronate isomerase</fullName>
        <ecNumber evidence="4">5.3.1.12</ecNumber>
    </recommendedName>
</protein>
<evidence type="ECO:0000256" key="5">
    <source>
        <dbReference type="ARBA" id="ARBA00020555"/>
    </source>
</evidence>
<dbReference type="EMBL" id="JBHTBJ010000067">
    <property type="protein sequence ID" value="MFC7279945.1"/>
    <property type="molecule type" value="Genomic_DNA"/>
</dbReference>
<keyword evidence="8" id="KW-1185">Reference proteome</keyword>
<dbReference type="Pfam" id="PF02614">
    <property type="entry name" value="UxaC"/>
    <property type="match status" value="1"/>
</dbReference>
<dbReference type="Proteomes" id="UP001596548">
    <property type="component" value="Unassembled WGS sequence"/>
</dbReference>
<evidence type="ECO:0000313" key="8">
    <source>
        <dbReference type="Proteomes" id="UP001596548"/>
    </source>
</evidence>
<dbReference type="PANTHER" id="PTHR30068:SF4">
    <property type="entry name" value="URONATE ISOMERASE"/>
    <property type="match status" value="1"/>
</dbReference>
<comment type="pathway">
    <text evidence="2">Carbohydrate metabolism; pentose and glucuronate interconversion.</text>
</comment>
<dbReference type="EC" id="5.3.1.12" evidence="4"/>
<dbReference type="NCBIfam" id="NF002794">
    <property type="entry name" value="PRK02925.1"/>
    <property type="match status" value="1"/>
</dbReference>
<evidence type="ECO:0000256" key="3">
    <source>
        <dbReference type="ARBA" id="ARBA00008397"/>
    </source>
</evidence>
<dbReference type="GO" id="GO:0008880">
    <property type="term" value="F:glucuronate isomerase activity"/>
    <property type="evidence" value="ECO:0007669"/>
    <property type="project" value="UniProtKB-EC"/>
</dbReference>
<reference evidence="8" key="1">
    <citation type="journal article" date="2019" name="Int. J. Syst. Evol. Microbiol.">
        <title>The Global Catalogue of Microorganisms (GCM) 10K type strain sequencing project: providing services to taxonomists for standard genome sequencing and annotation.</title>
        <authorList>
            <consortium name="The Broad Institute Genomics Platform"/>
            <consortium name="The Broad Institute Genome Sequencing Center for Infectious Disease"/>
            <person name="Wu L."/>
            <person name="Ma J."/>
        </authorList>
    </citation>
    <scope>NUCLEOTIDE SEQUENCE [LARGE SCALE GENOMIC DNA]</scope>
    <source>
        <strain evidence="8">XZYJT-10</strain>
    </source>
</reference>
<gene>
    <name evidence="7" type="primary">uxaC</name>
    <name evidence="7" type="ORF">ACFQS1_38810</name>
</gene>
<proteinExistence type="inferred from homology"/>
<dbReference type="SUPFAM" id="SSF51556">
    <property type="entry name" value="Metallo-dependent hydrolases"/>
    <property type="match status" value="1"/>
</dbReference>
<comment type="catalytic activity">
    <reaction evidence="1">
        <text>D-glucuronate = D-fructuronate</text>
        <dbReference type="Rhea" id="RHEA:13049"/>
        <dbReference type="ChEBI" id="CHEBI:58720"/>
        <dbReference type="ChEBI" id="CHEBI:59863"/>
        <dbReference type="EC" id="5.3.1.12"/>
    </reaction>
</comment>
<dbReference type="RefSeq" id="WP_378977756.1">
    <property type="nucleotide sequence ID" value="NZ_JBHTBJ010000067.1"/>
</dbReference>
<sequence length="471" mass="51778">MAGTALELHPDRLLPADPGTRAIARDLYDRVRPLPLISPHGHIDPAVLLDNHPFPDPTTLLLTPDHYVTRLLHADGVELSALGVGQGELPEKASRQAWRLLCERWHVYQGTPVRYWLEAELAEIFGVTVAPSAQTADAIYDQVGAALADDAFRPRALFERFKISVVATTDDPCSDLAVHTALADDPAWPGRVIPTFRPDRYLDPGQPGWADAVAALGEAADIDTGAYTGYVAALEQRRRYFVAHGAVSADHSHLDARTDPLSPAEAARIYRAAVDDEAGTGETTAFRRHMLMEMARMSCEDGLVMTLHPGVRRNHHQPTFQRYGVDVGADIPVPVEFTDALRPLLERFGTHPGFHLVVFTVDETVWSRELAPMAAFYPCMYVGVPWWFLDAPDAIGRFRSAVTEIAGFSRSSGFVDDTRAFCSIPARHDMSRRVEAGFLARLVAEHRLGEDEAAAIAVDLVSAQPKAVFKL</sequence>
<dbReference type="PANTHER" id="PTHR30068">
    <property type="entry name" value="URONATE ISOMERASE"/>
    <property type="match status" value="1"/>
</dbReference>
<evidence type="ECO:0000313" key="7">
    <source>
        <dbReference type="EMBL" id="MFC7279945.1"/>
    </source>
</evidence>
<evidence type="ECO:0000256" key="4">
    <source>
        <dbReference type="ARBA" id="ARBA00012546"/>
    </source>
</evidence>
<comment type="caution">
    <text evidence="7">The sequence shown here is derived from an EMBL/GenBank/DDBJ whole genome shotgun (WGS) entry which is preliminary data.</text>
</comment>
<dbReference type="InterPro" id="IPR032466">
    <property type="entry name" value="Metal_Hydrolase"/>
</dbReference>
<organism evidence="7 8">
    <name type="scientific">Paractinoplanes rhizophilus</name>
    <dbReference type="NCBI Taxonomy" id="1416877"/>
    <lineage>
        <taxon>Bacteria</taxon>
        <taxon>Bacillati</taxon>
        <taxon>Actinomycetota</taxon>
        <taxon>Actinomycetes</taxon>
        <taxon>Micromonosporales</taxon>
        <taxon>Micromonosporaceae</taxon>
        <taxon>Paractinoplanes</taxon>
    </lineage>
</organism>
<dbReference type="InterPro" id="IPR003766">
    <property type="entry name" value="Uronate_isomerase"/>
</dbReference>
<name>A0ABW2I525_9ACTN</name>
<evidence type="ECO:0000256" key="1">
    <source>
        <dbReference type="ARBA" id="ARBA00001165"/>
    </source>
</evidence>
<dbReference type="Gene3D" id="3.20.20.140">
    <property type="entry name" value="Metal-dependent hydrolases"/>
    <property type="match status" value="1"/>
</dbReference>
<dbReference type="Gene3D" id="1.10.2020.10">
    <property type="entry name" value="uronate isomerase, domain 2, chain A"/>
    <property type="match status" value="1"/>
</dbReference>
<keyword evidence="6 7" id="KW-0413">Isomerase</keyword>
<evidence type="ECO:0000256" key="2">
    <source>
        <dbReference type="ARBA" id="ARBA00004892"/>
    </source>
</evidence>
<comment type="similarity">
    <text evidence="3">Belongs to the metallo-dependent hydrolases superfamily. Uronate isomerase family.</text>
</comment>
<evidence type="ECO:0000256" key="6">
    <source>
        <dbReference type="ARBA" id="ARBA00023235"/>
    </source>
</evidence>
<accession>A0ABW2I525</accession>